<organism evidence="1 2">
    <name type="scientific">Providencia rettgeri</name>
    <dbReference type="NCBI Taxonomy" id="587"/>
    <lineage>
        <taxon>Bacteria</taxon>
        <taxon>Pseudomonadati</taxon>
        <taxon>Pseudomonadota</taxon>
        <taxon>Gammaproteobacteria</taxon>
        <taxon>Enterobacterales</taxon>
        <taxon>Morganellaceae</taxon>
        <taxon>Providencia</taxon>
    </lineage>
</organism>
<name>A0A939SR92_PRORE</name>
<evidence type="ECO:0000313" key="1">
    <source>
        <dbReference type="EMBL" id="MBO1916108.1"/>
    </source>
</evidence>
<proteinExistence type="predicted"/>
<dbReference type="AlphaFoldDB" id="A0A939SR92"/>
<accession>A0A939SR92</accession>
<gene>
    <name evidence="1" type="ORF">J4727_07995</name>
</gene>
<protein>
    <submittedName>
        <fullName evidence="1">Uncharacterized protein</fullName>
    </submittedName>
</protein>
<comment type="caution">
    <text evidence="1">The sequence shown here is derived from an EMBL/GenBank/DDBJ whole genome shotgun (WGS) entry which is preliminary data.</text>
</comment>
<dbReference type="EMBL" id="JAGETQ010000032">
    <property type="protein sequence ID" value="MBO1916108.1"/>
    <property type="molecule type" value="Genomic_DNA"/>
</dbReference>
<reference evidence="1" key="1">
    <citation type="submission" date="2021-03" db="EMBL/GenBank/DDBJ databases">
        <title>Molecular epidemiology and mechanisms of colistin and carbapenem resistance in Enterobacteriaceae from clinical isolates, the environment and porcine samples in Pretoria, South Africa.</title>
        <authorList>
            <person name="Bogoshi D."/>
            <person name="Mbelle N.M."/>
            <person name="Naidoo V."/>
            <person name="Osei Sekyere J."/>
        </authorList>
    </citation>
    <scope>NUCLEOTIDE SEQUENCE</scope>
    <source>
        <strain evidence="1">C052</strain>
    </source>
</reference>
<evidence type="ECO:0000313" key="2">
    <source>
        <dbReference type="Proteomes" id="UP000664477"/>
    </source>
</evidence>
<sequence length="68" mass="7950">MLAGVLLQDSRLFSGNVRQNLVLDDDNIDDRAISALLIQLNFTANHTFLEERCRWYVTFWRTKTTAVY</sequence>
<dbReference type="Proteomes" id="UP000664477">
    <property type="component" value="Unassembled WGS sequence"/>
</dbReference>